<dbReference type="AlphaFoldDB" id="A0A964WVD9"/>
<dbReference type="EMBL" id="SPKJ01000108">
    <property type="protein sequence ID" value="MYZ49953.1"/>
    <property type="molecule type" value="Genomic_DNA"/>
</dbReference>
<sequence length="61" mass="6664">MERRGPEPTLPRPGSPGPPPCRLGPLRRSPPPAPRRRRGRAAALRAGRDRRSGGRSSSTMR</sequence>
<organism evidence="2 3">
    <name type="scientific">Propylenella binzhouense</name>
    <dbReference type="NCBI Taxonomy" id="2555902"/>
    <lineage>
        <taxon>Bacteria</taxon>
        <taxon>Pseudomonadati</taxon>
        <taxon>Pseudomonadota</taxon>
        <taxon>Alphaproteobacteria</taxon>
        <taxon>Hyphomicrobiales</taxon>
        <taxon>Propylenellaceae</taxon>
        <taxon>Propylenella</taxon>
    </lineage>
</organism>
<accession>A0A964WVD9</accession>
<evidence type="ECO:0000256" key="1">
    <source>
        <dbReference type="SAM" id="MobiDB-lite"/>
    </source>
</evidence>
<comment type="caution">
    <text evidence="2">The sequence shown here is derived from an EMBL/GenBank/DDBJ whole genome shotgun (WGS) entry which is preliminary data.</text>
</comment>
<protein>
    <submittedName>
        <fullName evidence="2">Uncharacterized protein</fullName>
    </submittedName>
</protein>
<evidence type="ECO:0000313" key="3">
    <source>
        <dbReference type="Proteomes" id="UP000773614"/>
    </source>
</evidence>
<proteinExistence type="predicted"/>
<dbReference type="Proteomes" id="UP000773614">
    <property type="component" value="Unassembled WGS sequence"/>
</dbReference>
<feature type="compositionally biased region" description="Pro residues" evidence="1">
    <location>
        <begin position="8"/>
        <end position="33"/>
    </location>
</feature>
<name>A0A964WVD9_9HYPH</name>
<keyword evidence="3" id="KW-1185">Reference proteome</keyword>
<feature type="region of interest" description="Disordered" evidence="1">
    <location>
        <begin position="1"/>
        <end position="61"/>
    </location>
</feature>
<gene>
    <name evidence="2" type="ORF">E4O86_19790</name>
</gene>
<reference evidence="2" key="1">
    <citation type="submission" date="2019-03" db="EMBL/GenBank/DDBJ databases">
        <title>Afifella sp. nov., isolated from activated sludge.</title>
        <authorList>
            <person name="Li Q."/>
            <person name="Liu Y."/>
        </authorList>
    </citation>
    <scope>NUCLEOTIDE SEQUENCE</scope>
    <source>
        <strain evidence="2">L72</strain>
    </source>
</reference>
<evidence type="ECO:0000313" key="2">
    <source>
        <dbReference type="EMBL" id="MYZ49953.1"/>
    </source>
</evidence>